<dbReference type="EMBL" id="KZ805525">
    <property type="protein sequence ID" value="PVH94647.1"/>
    <property type="molecule type" value="Genomic_DNA"/>
</dbReference>
<sequence>NSTFNGTPVPDRAYGEAPIGLLTYTASGYMSATLAATEPNLRPSNLSFPFSPSDPDSLWSLVGKHTLAYAGPFSVSDAIEADEVHGQIFHGPLVVANVPAWVGSRQVRNYTIFRGVAAGGKGGEGNETLVRIDSRRDGGNEGVLWWKKVA</sequence>
<organism evidence="2 3">
    <name type="scientific">Periconia macrospinosa</name>
    <dbReference type="NCBI Taxonomy" id="97972"/>
    <lineage>
        <taxon>Eukaryota</taxon>
        <taxon>Fungi</taxon>
        <taxon>Dikarya</taxon>
        <taxon>Ascomycota</taxon>
        <taxon>Pezizomycotina</taxon>
        <taxon>Dothideomycetes</taxon>
        <taxon>Pleosporomycetidae</taxon>
        <taxon>Pleosporales</taxon>
        <taxon>Massarineae</taxon>
        <taxon>Periconiaceae</taxon>
        <taxon>Periconia</taxon>
    </lineage>
</organism>
<protein>
    <recommendedName>
        <fullName evidence="1">Lipocalin-like domain-containing protein</fullName>
    </recommendedName>
</protein>
<dbReference type="Proteomes" id="UP000244855">
    <property type="component" value="Unassembled WGS sequence"/>
</dbReference>
<proteinExistence type="predicted"/>
<feature type="non-terminal residue" evidence="2">
    <location>
        <position position="1"/>
    </location>
</feature>
<dbReference type="Pfam" id="PF13924">
    <property type="entry name" value="Lipocalin_5"/>
    <property type="match status" value="1"/>
</dbReference>
<evidence type="ECO:0000313" key="2">
    <source>
        <dbReference type="EMBL" id="PVH94647.1"/>
    </source>
</evidence>
<dbReference type="OrthoDB" id="3904217at2759"/>
<gene>
    <name evidence="2" type="ORF">DM02DRAFT_539043</name>
</gene>
<accession>A0A2V1D926</accession>
<dbReference type="InterPro" id="IPR024311">
    <property type="entry name" value="Lipocalin-like"/>
</dbReference>
<keyword evidence="3" id="KW-1185">Reference proteome</keyword>
<name>A0A2V1D926_9PLEO</name>
<reference evidence="2 3" key="1">
    <citation type="journal article" date="2018" name="Sci. Rep.">
        <title>Comparative genomics provides insights into the lifestyle and reveals functional heterogeneity of dark septate endophytic fungi.</title>
        <authorList>
            <person name="Knapp D.G."/>
            <person name="Nemeth J.B."/>
            <person name="Barry K."/>
            <person name="Hainaut M."/>
            <person name="Henrissat B."/>
            <person name="Johnson J."/>
            <person name="Kuo A."/>
            <person name="Lim J.H.P."/>
            <person name="Lipzen A."/>
            <person name="Nolan M."/>
            <person name="Ohm R.A."/>
            <person name="Tamas L."/>
            <person name="Grigoriev I.V."/>
            <person name="Spatafora J.W."/>
            <person name="Nagy L.G."/>
            <person name="Kovacs G.M."/>
        </authorList>
    </citation>
    <scope>NUCLEOTIDE SEQUENCE [LARGE SCALE GENOMIC DNA]</scope>
    <source>
        <strain evidence="2 3">DSE2036</strain>
    </source>
</reference>
<evidence type="ECO:0000313" key="3">
    <source>
        <dbReference type="Proteomes" id="UP000244855"/>
    </source>
</evidence>
<evidence type="ECO:0000259" key="1">
    <source>
        <dbReference type="Pfam" id="PF13924"/>
    </source>
</evidence>
<dbReference type="AlphaFoldDB" id="A0A2V1D926"/>
<feature type="domain" description="Lipocalin-like" evidence="1">
    <location>
        <begin position="5"/>
        <end position="149"/>
    </location>
</feature>